<sequence>MIQRLMLVQGLAARMPRIPRRLLIFIHNWQRTARRYYRWTLYALLAVVLGSGIALSFGMEHMAQEVRRTTAPLLERRIPQLRYLGNFESAVLRYQLASHKYYAQSISRERYQVLESTGRSEMDSNFAFLKEALGDSLRLRDIGAAYRHVVALAPSFEKAMRDDPAEVRRLLLESNQTVMHLRERINALRALTETEVFDGGYRTGRELDGISRQVHLFSLLALLTAAFMIYHVWARFRIEDELEHQAGHDPLTALPHRRSFEKRLHKLPADAHTVVLGTIDRFSRVVGGFGHSFGDEMMKDVAQRIHLVAKRHGGEVFRLDGANFAILYQLTQTSVFFRAAISALQADMRNPFRCGNHEVFFTLSLGCASFPEDGRTPQTLLRNADAALHAARRAGGDMLNRYTQQLNAQADQRLKMEALLRHAIDRGELELYYQPQQALGHGRLIGFEALVRWRRDGLLVSPAEFIPLAEESGLVVAIGDWVLEHACRQIGVWQSGIGQGLVLAVNISPRQFAHPDFLPKLKQLLKRTRIDPSCLELEITETVMMEKAESSIVLLHQLRALGLKLSIDDFGTGYSSLAYLKRFPINKLKIDQSFVRQLETDANDSAIVQATITLGHNLDITVIAEGVENGTQRELLRRWGCDEIQGYYYSRPLTAAAALQFIYSENLRESA</sequence>
<organism evidence="4 5">
    <name type="scientific">Janthinobacterium agaricidamnosum NBRC 102515 = DSM 9628</name>
    <dbReference type="NCBI Taxonomy" id="1349767"/>
    <lineage>
        <taxon>Bacteria</taxon>
        <taxon>Pseudomonadati</taxon>
        <taxon>Pseudomonadota</taxon>
        <taxon>Betaproteobacteria</taxon>
        <taxon>Burkholderiales</taxon>
        <taxon>Oxalobacteraceae</taxon>
        <taxon>Janthinobacterium</taxon>
    </lineage>
</organism>
<dbReference type="InterPro" id="IPR035919">
    <property type="entry name" value="EAL_sf"/>
</dbReference>
<dbReference type="Gene3D" id="3.30.70.270">
    <property type="match status" value="1"/>
</dbReference>
<dbReference type="Pfam" id="PF00563">
    <property type="entry name" value="EAL"/>
    <property type="match status" value="1"/>
</dbReference>
<evidence type="ECO:0000259" key="2">
    <source>
        <dbReference type="PROSITE" id="PS50883"/>
    </source>
</evidence>
<dbReference type="SMART" id="SM00267">
    <property type="entry name" value="GGDEF"/>
    <property type="match status" value="1"/>
</dbReference>
<dbReference type="Pfam" id="PF00990">
    <property type="entry name" value="GGDEF"/>
    <property type="match status" value="1"/>
</dbReference>
<dbReference type="FunFam" id="3.20.20.450:FF:000001">
    <property type="entry name" value="Cyclic di-GMP phosphodiesterase yahA"/>
    <property type="match status" value="1"/>
</dbReference>
<dbReference type="EMBL" id="HG322949">
    <property type="protein sequence ID" value="CDG83159.1"/>
    <property type="molecule type" value="Genomic_DNA"/>
</dbReference>
<feature type="transmembrane region" description="Helical" evidence="1">
    <location>
        <begin position="39"/>
        <end position="58"/>
    </location>
</feature>
<dbReference type="STRING" id="1349767.GJA_2528"/>
<dbReference type="InterPro" id="IPR029787">
    <property type="entry name" value="Nucleotide_cyclase"/>
</dbReference>
<dbReference type="HOGENOM" id="CLU_000445_70_50_4"/>
<name>W0V2V1_9BURK</name>
<dbReference type="PROSITE" id="PS50883">
    <property type="entry name" value="EAL"/>
    <property type="match status" value="1"/>
</dbReference>
<evidence type="ECO:0000259" key="3">
    <source>
        <dbReference type="PROSITE" id="PS50887"/>
    </source>
</evidence>
<reference evidence="4 5" key="1">
    <citation type="journal article" date="2015" name="Genome Announc.">
        <title>Genome Sequence of Mushroom Soft-Rot Pathogen Janthinobacterium agaricidamnosum.</title>
        <authorList>
            <person name="Graupner K."/>
            <person name="Lackner G."/>
            <person name="Hertweck C."/>
        </authorList>
    </citation>
    <scope>NUCLEOTIDE SEQUENCE [LARGE SCALE GENOMIC DNA]</scope>
    <source>
        <strain evidence="5">NBRC 102515 / DSM 9628</strain>
    </source>
</reference>
<dbReference type="CDD" id="cd01949">
    <property type="entry name" value="GGDEF"/>
    <property type="match status" value="1"/>
</dbReference>
<dbReference type="CDD" id="cd01948">
    <property type="entry name" value="EAL"/>
    <property type="match status" value="1"/>
</dbReference>
<proteinExistence type="predicted"/>
<dbReference type="InterPro" id="IPR043128">
    <property type="entry name" value="Rev_trsase/Diguanyl_cyclase"/>
</dbReference>
<keyword evidence="1" id="KW-0812">Transmembrane</keyword>
<dbReference type="eggNOG" id="COG5001">
    <property type="taxonomic scope" value="Bacteria"/>
</dbReference>
<accession>W0V2V1</accession>
<keyword evidence="1" id="KW-1133">Transmembrane helix</keyword>
<evidence type="ECO:0000256" key="1">
    <source>
        <dbReference type="SAM" id="Phobius"/>
    </source>
</evidence>
<dbReference type="SMART" id="SM00052">
    <property type="entry name" value="EAL"/>
    <property type="match status" value="1"/>
</dbReference>
<dbReference type="NCBIfam" id="TIGR00254">
    <property type="entry name" value="GGDEF"/>
    <property type="match status" value="1"/>
</dbReference>
<gene>
    <name evidence="4" type="ORF">GJA_2528</name>
</gene>
<protein>
    <submittedName>
        <fullName evidence="4">Diguanylate cyclase domain protein</fullName>
    </submittedName>
</protein>
<keyword evidence="1" id="KW-0472">Membrane</keyword>
<dbReference type="Proteomes" id="UP000027604">
    <property type="component" value="Chromosome I"/>
</dbReference>
<dbReference type="AlphaFoldDB" id="W0V2V1"/>
<feature type="domain" description="EAL" evidence="2">
    <location>
        <begin position="413"/>
        <end position="666"/>
    </location>
</feature>
<dbReference type="SUPFAM" id="SSF55073">
    <property type="entry name" value="Nucleotide cyclase"/>
    <property type="match status" value="1"/>
</dbReference>
<dbReference type="GO" id="GO:0071111">
    <property type="term" value="F:cyclic-guanylate-specific phosphodiesterase activity"/>
    <property type="evidence" value="ECO:0007669"/>
    <property type="project" value="InterPro"/>
</dbReference>
<feature type="domain" description="GGDEF" evidence="3">
    <location>
        <begin position="270"/>
        <end position="404"/>
    </location>
</feature>
<evidence type="ECO:0000313" key="5">
    <source>
        <dbReference type="Proteomes" id="UP000027604"/>
    </source>
</evidence>
<dbReference type="PANTHER" id="PTHR33121:SF70">
    <property type="entry name" value="SIGNALING PROTEIN YKOW"/>
    <property type="match status" value="1"/>
</dbReference>
<dbReference type="PANTHER" id="PTHR33121">
    <property type="entry name" value="CYCLIC DI-GMP PHOSPHODIESTERASE PDEF"/>
    <property type="match status" value="1"/>
</dbReference>
<dbReference type="InterPro" id="IPR050706">
    <property type="entry name" value="Cyclic-di-GMP_PDE-like"/>
</dbReference>
<dbReference type="InterPro" id="IPR001633">
    <property type="entry name" value="EAL_dom"/>
</dbReference>
<keyword evidence="5" id="KW-1185">Reference proteome</keyword>
<dbReference type="PROSITE" id="PS50887">
    <property type="entry name" value="GGDEF"/>
    <property type="match status" value="1"/>
</dbReference>
<dbReference type="SUPFAM" id="SSF141868">
    <property type="entry name" value="EAL domain-like"/>
    <property type="match status" value="1"/>
</dbReference>
<evidence type="ECO:0000313" key="4">
    <source>
        <dbReference type="EMBL" id="CDG83159.1"/>
    </source>
</evidence>
<dbReference type="InterPro" id="IPR000160">
    <property type="entry name" value="GGDEF_dom"/>
</dbReference>
<dbReference type="RefSeq" id="WP_242404523.1">
    <property type="nucleotide sequence ID" value="NZ_BCTH01000083.1"/>
</dbReference>
<dbReference type="KEGG" id="jag:GJA_2528"/>
<dbReference type="Gene3D" id="3.20.20.450">
    <property type="entry name" value="EAL domain"/>
    <property type="match status" value="1"/>
</dbReference>
<dbReference type="PATRIC" id="fig|1349767.4.peg.4264"/>